<comment type="caution">
    <text evidence="2">The sequence shown here is derived from an EMBL/GenBank/DDBJ whole genome shotgun (WGS) entry which is preliminary data.</text>
</comment>
<dbReference type="Gene3D" id="2.60.120.10">
    <property type="entry name" value="Jelly Rolls"/>
    <property type="match status" value="1"/>
</dbReference>
<proteinExistence type="predicted"/>
<dbReference type="Pfam" id="PF00190">
    <property type="entry name" value="Cupin_1"/>
    <property type="match status" value="1"/>
</dbReference>
<dbReference type="InterPro" id="IPR053146">
    <property type="entry name" value="QDO-like"/>
</dbReference>
<protein>
    <recommendedName>
        <fullName evidence="1">Cupin type-1 domain-containing protein</fullName>
    </recommendedName>
</protein>
<dbReference type="InterPro" id="IPR006045">
    <property type="entry name" value="Cupin_1"/>
</dbReference>
<accession>A0A231H6C4</accession>
<evidence type="ECO:0000259" key="1">
    <source>
        <dbReference type="Pfam" id="PF00190"/>
    </source>
</evidence>
<dbReference type="PANTHER" id="PTHR36440:SF1">
    <property type="entry name" value="PUTATIVE (AFU_ORTHOLOGUE AFUA_8G07350)-RELATED"/>
    <property type="match status" value="1"/>
</dbReference>
<organism evidence="2 3">
    <name type="scientific">Nocardia cerradoensis</name>
    <dbReference type="NCBI Taxonomy" id="85688"/>
    <lineage>
        <taxon>Bacteria</taxon>
        <taxon>Bacillati</taxon>
        <taxon>Actinomycetota</taxon>
        <taxon>Actinomycetes</taxon>
        <taxon>Mycobacteriales</taxon>
        <taxon>Nocardiaceae</taxon>
        <taxon>Nocardia</taxon>
    </lineage>
</organism>
<evidence type="ECO:0000313" key="2">
    <source>
        <dbReference type="EMBL" id="OXR44340.1"/>
    </source>
</evidence>
<dbReference type="Proteomes" id="UP000215506">
    <property type="component" value="Unassembled WGS sequence"/>
</dbReference>
<dbReference type="EMBL" id="NGAF01000007">
    <property type="protein sequence ID" value="OXR44340.1"/>
    <property type="molecule type" value="Genomic_DNA"/>
</dbReference>
<feature type="domain" description="Cupin type-1" evidence="1">
    <location>
        <begin position="32"/>
        <end position="133"/>
    </location>
</feature>
<keyword evidence="3" id="KW-1185">Reference proteome</keyword>
<reference evidence="2 3" key="1">
    <citation type="submission" date="2017-07" db="EMBL/GenBank/DDBJ databases">
        <title>First draft Genome Sequence of Nocardia cerradoensis isolated from human infection.</title>
        <authorList>
            <person name="Carrasco G."/>
        </authorList>
    </citation>
    <scope>NUCLEOTIDE SEQUENCE [LARGE SCALE GENOMIC DNA]</scope>
    <source>
        <strain evidence="2 3">CNM20130759</strain>
    </source>
</reference>
<dbReference type="InterPro" id="IPR014710">
    <property type="entry name" value="RmlC-like_jellyroll"/>
</dbReference>
<dbReference type="InterPro" id="IPR011051">
    <property type="entry name" value="RmlC_Cupin_sf"/>
</dbReference>
<evidence type="ECO:0000313" key="3">
    <source>
        <dbReference type="Proteomes" id="UP000215506"/>
    </source>
</evidence>
<dbReference type="PANTHER" id="PTHR36440">
    <property type="entry name" value="PUTATIVE (AFU_ORTHOLOGUE AFUA_8G07350)-RELATED"/>
    <property type="match status" value="1"/>
</dbReference>
<dbReference type="SUPFAM" id="SSF51182">
    <property type="entry name" value="RmlC-like cupins"/>
    <property type="match status" value="1"/>
</dbReference>
<gene>
    <name evidence="2" type="ORF">B7C42_03901</name>
</gene>
<sequence length="175" mass="19203">MSIHGLYVAPGEGKRLVSAAHEVVFKVTGEHSTAASSFEVLVPPGFDVGAHLHHHSEELFYLVAGELEFLAFEPVSWEGHWSQWRSEEGRTVITAGPGSVVFVPPGCPHAFRNASDAPAKMFFQASPPPDHEHYFEGLIEIFRTGAAVDPAAVAALRRKYDIEQISELRYQPPGE</sequence>
<dbReference type="RefSeq" id="WP_039782879.1">
    <property type="nucleotide sequence ID" value="NZ_JAAXOR010000002.1"/>
</dbReference>
<dbReference type="AlphaFoldDB" id="A0A231H6C4"/>
<name>A0A231H6C4_9NOCA</name>